<comment type="caution">
    <text evidence="1">The sequence shown here is derived from an EMBL/GenBank/DDBJ whole genome shotgun (WGS) entry which is preliminary data.</text>
</comment>
<dbReference type="Proteomes" id="UP000886653">
    <property type="component" value="Unassembled WGS sequence"/>
</dbReference>
<protein>
    <submittedName>
        <fullName evidence="1">Uncharacterized protein</fullName>
    </submittedName>
</protein>
<gene>
    <name evidence="1" type="ORF">CROQUDRAFT_664866</name>
</gene>
<keyword evidence="2" id="KW-1185">Reference proteome</keyword>
<sequence length="92" mass="10582">MLFMVPLFKSLGCSLPTRNFQSDPWHLNPLEKGFHCIKRALKHEQGWNVVEDKADYLLHVAGHVLTQGLMHPLFVSSGYATTHTWENLDEHN</sequence>
<dbReference type="EMBL" id="MU167427">
    <property type="protein sequence ID" value="KAG0140681.1"/>
    <property type="molecule type" value="Genomic_DNA"/>
</dbReference>
<organism evidence="1 2">
    <name type="scientific">Cronartium quercuum f. sp. fusiforme G11</name>
    <dbReference type="NCBI Taxonomy" id="708437"/>
    <lineage>
        <taxon>Eukaryota</taxon>
        <taxon>Fungi</taxon>
        <taxon>Dikarya</taxon>
        <taxon>Basidiomycota</taxon>
        <taxon>Pucciniomycotina</taxon>
        <taxon>Pucciniomycetes</taxon>
        <taxon>Pucciniales</taxon>
        <taxon>Coleosporiaceae</taxon>
        <taxon>Cronartium</taxon>
    </lineage>
</organism>
<reference evidence="1" key="1">
    <citation type="submission" date="2013-11" db="EMBL/GenBank/DDBJ databases">
        <title>Genome sequence of the fusiform rust pathogen reveals effectors for host alternation and coevolution with pine.</title>
        <authorList>
            <consortium name="DOE Joint Genome Institute"/>
            <person name="Smith K."/>
            <person name="Pendleton A."/>
            <person name="Kubisiak T."/>
            <person name="Anderson C."/>
            <person name="Salamov A."/>
            <person name="Aerts A."/>
            <person name="Riley R."/>
            <person name="Clum A."/>
            <person name="Lindquist E."/>
            <person name="Ence D."/>
            <person name="Campbell M."/>
            <person name="Kronenberg Z."/>
            <person name="Feau N."/>
            <person name="Dhillon B."/>
            <person name="Hamelin R."/>
            <person name="Burleigh J."/>
            <person name="Smith J."/>
            <person name="Yandell M."/>
            <person name="Nelson C."/>
            <person name="Grigoriev I."/>
            <person name="Davis J."/>
        </authorList>
    </citation>
    <scope>NUCLEOTIDE SEQUENCE</scope>
    <source>
        <strain evidence="1">G11</strain>
    </source>
</reference>
<accession>A0A9P6N6M9</accession>
<dbReference type="AlphaFoldDB" id="A0A9P6N6M9"/>
<evidence type="ECO:0000313" key="2">
    <source>
        <dbReference type="Proteomes" id="UP000886653"/>
    </source>
</evidence>
<name>A0A9P6N6M9_9BASI</name>
<proteinExistence type="predicted"/>
<evidence type="ECO:0000313" key="1">
    <source>
        <dbReference type="EMBL" id="KAG0140681.1"/>
    </source>
</evidence>